<proteinExistence type="predicted"/>
<evidence type="ECO:0000313" key="1">
    <source>
        <dbReference type="EMBL" id="BDP43682.1"/>
    </source>
</evidence>
<evidence type="ECO:0000313" key="2">
    <source>
        <dbReference type="Proteomes" id="UP001064971"/>
    </source>
</evidence>
<evidence type="ECO:0008006" key="3">
    <source>
        <dbReference type="Google" id="ProtNLM"/>
    </source>
</evidence>
<dbReference type="Proteomes" id="UP001064971">
    <property type="component" value="Plasmid pDAETH-1"/>
</dbReference>
<keyword evidence="1" id="KW-0614">Plasmid</keyword>
<gene>
    <name evidence="1" type="ORF">DAETH_36510</name>
</gene>
<keyword evidence="2" id="KW-1185">Reference proteome</keyword>
<dbReference type="RefSeq" id="WP_264777544.1">
    <property type="nucleotide sequence ID" value="NZ_AP026561.1"/>
</dbReference>
<organism evidence="1 2">
    <name type="scientific">Deinococcus aetherius</name>
    <dbReference type="NCBI Taxonomy" id="200252"/>
    <lineage>
        <taxon>Bacteria</taxon>
        <taxon>Thermotogati</taxon>
        <taxon>Deinococcota</taxon>
        <taxon>Deinococci</taxon>
        <taxon>Deinococcales</taxon>
        <taxon>Deinococcaceae</taxon>
        <taxon>Deinococcus</taxon>
    </lineage>
</organism>
<protein>
    <recommendedName>
        <fullName evidence="3">SnoaL-like domain-containing protein</fullName>
    </recommendedName>
</protein>
<reference evidence="1" key="1">
    <citation type="submission" date="2022-07" db="EMBL/GenBank/DDBJ databases">
        <title>Complete Genome Sequence of the Radioresistant Bacterium Deinococcus aetherius ST0316, Isolated from the Air Dust collected in Lower Stratosphere above Japan.</title>
        <authorList>
            <person name="Satoh K."/>
            <person name="Hagiwara K."/>
            <person name="Katsumata K."/>
            <person name="Kubo A."/>
            <person name="Yokobori S."/>
            <person name="Yamagishi A."/>
            <person name="Oono Y."/>
            <person name="Narumi I."/>
        </authorList>
    </citation>
    <scope>NUCLEOTIDE SEQUENCE</scope>
    <source>
        <strain evidence="1">ST0316</strain>
        <plasmid evidence="1">pDAETH-1</plasmid>
    </source>
</reference>
<dbReference type="SUPFAM" id="SSF54427">
    <property type="entry name" value="NTF2-like"/>
    <property type="match status" value="1"/>
</dbReference>
<sequence>MTQDEQARQYTHDLLQAINDKDTPRFLNFFTETGAVEDDGRTFRGRDDIRRWSDDELIGAGGQVTVTAERVTSRGVEVDLDYTSSDYSGPTRFVLTWKGTELTSLKVEDVGQG</sequence>
<name>A0ABN6RK16_9DEIO</name>
<geneLocation type="plasmid" evidence="1 2">
    <name>pDAETH-1</name>
</geneLocation>
<dbReference type="EMBL" id="AP026561">
    <property type="protein sequence ID" value="BDP43682.1"/>
    <property type="molecule type" value="Genomic_DNA"/>
</dbReference>
<accession>A0ABN6RK16</accession>
<dbReference type="InterPro" id="IPR032710">
    <property type="entry name" value="NTF2-like_dom_sf"/>
</dbReference>
<dbReference type="Gene3D" id="3.10.450.50">
    <property type="match status" value="1"/>
</dbReference>